<dbReference type="Gene3D" id="3.40.50.80">
    <property type="entry name" value="Nucleotide-binding domain of ferredoxin-NADP reductase (FNR) module"/>
    <property type="match status" value="1"/>
</dbReference>
<keyword evidence="3" id="KW-1185">Reference proteome</keyword>
<evidence type="ECO:0000313" key="2">
    <source>
        <dbReference type="EMBL" id="UOE44573.1"/>
    </source>
</evidence>
<dbReference type="Proteomes" id="UP000832097">
    <property type="component" value="Chromosome"/>
</dbReference>
<accession>A0ABY4BZA6</accession>
<dbReference type="Pfam" id="PF04954">
    <property type="entry name" value="SIP"/>
    <property type="match status" value="1"/>
</dbReference>
<name>A0ABY4BZA6_9MICO</name>
<dbReference type="InterPro" id="IPR017938">
    <property type="entry name" value="Riboflavin_synthase-like_b-brl"/>
</dbReference>
<evidence type="ECO:0000313" key="3">
    <source>
        <dbReference type="Proteomes" id="UP000832097"/>
    </source>
</evidence>
<feature type="domain" description="FAD-binding FR-type" evidence="1">
    <location>
        <begin position="13"/>
        <end position="148"/>
    </location>
</feature>
<protein>
    <submittedName>
        <fullName evidence="2">Siderophore-interacting protein</fullName>
    </submittedName>
</protein>
<reference evidence="2 3" key="1">
    <citation type="submission" date="2022-03" db="EMBL/GenBank/DDBJ databases">
        <title>Mucilaginibacter sp. isolated from the gut of Protaetia brevitarsis seulensis larvae.</title>
        <authorList>
            <person name="Won M."/>
            <person name="Kim S.-J."/>
            <person name="Kwon S.-W."/>
        </authorList>
    </citation>
    <scope>NUCLEOTIDE SEQUENCE [LARGE SCALE GENOMIC DNA]</scope>
    <source>
        <strain evidence="2 3">CFWR-12</strain>
    </source>
</reference>
<organism evidence="2 3">
    <name type="scientific">Agromyces larvae</name>
    <dbReference type="NCBI Taxonomy" id="2929802"/>
    <lineage>
        <taxon>Bacteria</taxon>
        <taxon>Bacillati</taxon>
        <taxon>Actinomycetota</taxon>
        <taxon>Actinomycetes</taxon>
        <taxon>Micrococcales</taxon>
        <taxon>Microbacteriaceae</taxon>
        <taxon>Agromyces</taxon>
    </lineage>
</organism>
<dbReference type="PROSITE" id="PS51384">
    <property type="entry name" value="FAD_FR"/>
    <property type="match status" value="1"/>
</dbReference>
<dbReference type="InterPro" id="IPR017927">
    <property type="entry name" value="FAD-bd_FR_type"/>
</dbReference>
<gene>
    <name evidence="2" type="ORF">MTO99_01910</name>
</gene>
<proteinExistence type="predicted"/>
<dbReference type="InterPro" id="IPR039261">
    <property type="entry name" value="FNR_nucleotide-bd"/>
</dbReference>
<dbReference type="InterPro" id="IPR013113">
    <property type="entry name" value="SIP_FAD-bd"/>
</dbReference>
<sequence length="312" mass="34127">MLTSLAVGTEVRPAYRSYRVAVRRAERIAPSFVRVTFTGDELGLFGTAGLDQRVKVVLPLPDDLVATGDGFASFPTGDDWYTRWRELPEARRNTFRTYTVRAVRPAEREVDVDFVLHGETGPASRWVSRAQPGDEAVLIGPDERSTGRALGIDWRPGEVETVLMAGDETAAPAICAILEALPRDARGCAFIEVPSEGDVLDVDAPDGVSVRWLPRGEHAAHGDRLVPAVRDGAARIMSAPGEVVDLDDVDVDAELLWDVPEGRSLDGGVYAWVAGEASVVKSIRRYLVSEAGLDRRRVAFMGYWRLGRSELD</sequence>
<dbReference type="PANTHER" id="PTHR30157">
    <property type="entry name" value="FERRIC REDUCTASE, NADPH-DEPENDENT"/>
    <property type="match status" value="1"/>
</dbReference>
<dbReference type="InterPro" id="IPR007037">
    <property type="entry name" value="SIP_rossman_dom"/>
</dbReference>
<dbReference type="CDD" id="cd06193">
    <property type="entry name" value="siderophore_interacting"/>
    <property type="match status" value="1"/>
</dbReference>
<dbReference type="Pfam" id="PF08021">
    <property type="entry name" value="FAD_binding_9"/>
    <property type="match status" value="1"/>
</dbReference>
<dbReference type="SUPFAM" id="SSF63380">
    <property type="entry name" value="Riboflavin synthase domain-like"/>
    <property type="match status" value="1"/>
</dbReference>
<dbReference type="InterPro" id="IPR039374">
    <property type="entry name" value="SIP_fam"/>
</dbReference>
<dbReference type="PANTHER" id="PTHR30157:SF0">
    <property type="entry name" value="NADPH-DEPENDENT FERRIC-CHELATE REDUCTASE"/>
    <property type="match status" value="1"/>
</dbReference>
<dbReference type="Gene3D" id="2.40.30.10">
    <property type="entry name" value="Translation factors"/>
    <property type="match status" value="1"/>
</dbReference>
<dbReference type="EMBL" id="CP094528">
    <property type="protein sequence ID" value="UOE44573.1"/>
    <property type="molecule type" value="Genomic_DNA"/>
</dbReference>
<evidence type="ECO:0000259" key="1">
    <source>
        <dbReference type="PROSITE" id="PS51384"/>
    </source>
</evidence>
<dbReference type="RefSeq" id="WP_243556486.1">
    <property type="nucleotide sequence ID" value="NZ_CP094528.1"/>
</dbReference>